<sequence>MQRPDQPTNGDVPSDDAPNRTESNGFAMFGLSGRWPGPPTLLNDKAEAVAERMRGRRCSRDHMSMEHKALTLGLRDKIARLQDKNLKLSNKVQALEQGQDFRSFYTVTGTPHDKMQKRLTRVRAEIQGWSRMAHKDLVARNATVSLLGALEAQLPVFAAARRHVCHPDATPQTLQDANVALADVFAAIASGIVVELAVVNPLAMCTDTFRRAVDSDVYRAMSSDASTTANRRAARIWEAACLKMYNWSTTIPNNFGSLDDKVAAYQNHIDSIMSTISQTLKPAFDILGLDLDDARMQPKLRDAVSEAAAIGKELGELQSGLVLMDQAWLRRHASRPDDTGCISPSDMGSRIDFKFDPAEEGTKLARAKAAVVLFPGLLKYGTDGGDNWDTWTVWIPARVQLTDVETERLPIAITQPPSPPQSVEPRIPRGNSDEMEWTAATTTAASNRPEPNLPVNPTPYPVPRAQPIPKDEHTHPGPNPNEGTAGCDMSKTIPSAAGPGPRGQQQQA</sequence>
<feature type="region of interest" description="Disordered" evidence="1">
    <location>
        <begin position="411"/>
        <end position="508"/>
    </location>
</feature>
<organism evidence="2 3">
    <name type="scientific">Lasiosphaeria ovina</name>
    <dbReference type="NCBI Taxonomy" id="92902"/>
    <lineage>
        <taxon>Eukaryota</taxon>
        <taxon>Fungi</taxon>
        <taxon>Dikarya</taxon>
        <taxon>Ascomycota</taxon>
        <taxon>Pezizomycotina</taxon>
        <taxon>Sordariomycetes</taxon>
        <taxon>Sordariomycetidae</taxon>
        <taxon>Sordariales</taxon>
        <taxon>Lasiosphaeriaceae</taxon>
        <taxon>Lasiosphaeria</taxon>
    </lineage>
</organism>
<protein>
    <submittedName>
        <fullName evidence="2">Uncharacterized protein</fullName>
    </submittedName>
</protein>
<keyword evidence="3" id="KW-1185">Reference proteome</keyword>
<dbReference type="Proteomes" id="UP001287356">
    <property type="component" value="Unassembled WGS sequence"/>
</dbReference>
<feature type="compositionally biased region" description="Low complexity" evidence="1">
    <location>
        <begin position="494"/>
        <end position="508"/>
    </location>
</feature>
<feature type="region of interest" description="Disordered" evidence="1">
    <location>
        <begin position="1"/>
        <end position="33"/>
    </location>
</feature>
<proteinExistence type="predicted"/>
<evidence type="ECO:0000313" key="3">
    <source>
        <dbReference type="Proteomes" id="UP001287356"/>
    </source>
</evidence>
<dbReference type="AlphaFoldDB" id="A0AAE0N097"/>
<evidence type="ECO:0000313" key="2">
    <source>
        <dbReference type="EMBL" id="KAK3366131.1"/>
    </source>
</evidence>
<dbReference type="EMBL" id="JAULSN010000008">
    <property type="protein sequence ID" value="KAK3366131.1"/>
    <property type="molecule type" value="Genomic_DNA"/>
</dbReference>
<comment type="caution">
    <text evidence="2">The sequence shown here is derived from an EMBL/GenBank/DDBJ whole genome shotgun (WGS) entry which is preliminary data.</text>
</comment>
<name>A0AAE0N097_9PEZI</name>
<reference evidence="2" key="2">
    <citation type="submission" date="2023-06" db="EMBL/GenBank/DDBJ databases">
        <authorList>
            <consortium name="Lawrence Berkeley National Laboratory"/>
            <person name="Haridas S."/>
            <person name="Hensen N."/>
            <person name="Bonometti L."/>
            <person name="Westerberg I."/>
            <person name="Brannstrom I.O."/>
            <person name="Guillou S."/>
            <person name="Cros-Aarteil S."/>
            <person name="Calhoun S."/>
            <person name="Kuo A."/>
            <person name="Mondo S."/>
            <person name="Pangilinan J."/>
            <person name="Riley R."/>
            <person name="Labutti K."/>
            <person name="Andreopoulos B."/>
            <person name="Lipzen A."/>
            <person name="Chen C."/>
            <person name="Yanf M."/>
            <person name="Daum C."/>
            <person name="Ng V."/>
            <person name="Clum A."/>
            <person name="Steindorff A."/>
            <person name="Ohm R."/>
            <person name="Martin F."/>
            <person name="Silar P."/>
            <person name="Natvig D."/>
            <person name="Lalanne C."/>
            <person name="Gautier V."/>
            <person name="Ament-Velasquez S.L."/>
            <person name="Kruys A."/>
            <person name="Hutchinson M.I."/>
            <person name="Powell A.J."/>
            <person name="Barry K."/>
            <person name="Miller A.N."/>
            <person name="Grigoriev I.V."/>
            <person name="Debuchy R."/>
            <person name="Gladieux P."/>
            <person name="Thoren M.H."/>
            <person name="Johannesson H."/>
        </authorList>
    </citation>
    <scope>NUCLEOTIDE SEQUENCE</scope>
    <source>
        <strain evidence="2">CBS 958.72</strain>
    </source>
</reference>
<feature type="compositionally biased region" description="Pro residues" evidence="1">
    <location>
        <begin position="451"/>
        <end position="466"/>
    </location>
</feature>
<accession>A0AAE0N097</accession>
<gene>
    <name evidence="2" type="ORF">B0T24DRAFT_670252</name>
</gene>
<feature type="compositionally biased region" description="Polar residues" evidence="1">
    <location>
        <begin position="1"/>
        <end position="11"/>
    </location>
</feature>
<evidence type="ECO:0000256" key="1">
    <source>
        <dbReference type="SAM" id="MobiDB-lite"/>
    </source>
</evidence>
<reference evidence="2" key="1">
    <citation type="journal article" date="2023" name="Mol. Phylogenet. Evol.">
        <title>Genome-scale phylogeny and comparative genomics of the fungal order Sordariales.</title>
        <authorList>
            <person name="Hensen N."/>
            <person name="Bonometti L."/>
            <person name="Westerberg I."/>
            <person name="Brannstrom I.O."/>
            <person name="Guillou S."/>
            <person name="Cros-Aarteil S."/>
            <person name="Calhoun S."/>
            <person name="Haridas S."/>
            <person name="Kuo A."/>
            <person name="Mondo S."/>
            <person name="Pangilinan J."/>
            <person name="Riley R."/>
            <person name="LaButti K."/>
            <person name="Andreopoulos B."/>
            <person name="Lipzen A."/>
            <person name="Chen C."/>
            <person name="Yan M."/>
            <person name="Daum C."/>
            <person name="Ng V."/>
            <person name="Clum A."/>
            <person name="Steindorff A."/>
            <person name="Ohm R.A."/>
            <person name="Martin F."/>
            <person name="Silar P."/>
            <person name="Natvig D.O."/>
            <person name="Lalanne C."/>
            <person name="Gautier V."/>
            <person name="Ament-Velasquez S.L."/>
            <person name="Kruys A."/>
            <person name="Hutchinson M.I."/>
            <person name="Powell A.J."/>
            <person name="Barry K."/>
            <person name="Miller A.N."/>
            <person name="Grigoriev I.V."/>
            <person name="Debuchy R."/>
            <person name="Gladieux P."/>
            <person name="Hiltunen Thoren M."/>
            <person name="Johannesson H."/>
        </authorList>
    </citation>
    <scope>NUCLEOTIDE SEQUENCE</scope>
    <source>
        <strain evidence="2">CBS 958.72</strain>
    </source>
</reference>